<evidence type="ECO:0000313" key="2">
    <source>
        <dbReference type="Proteomes" id="UP000031167"/>
    </source>
</evidence>
<gene>
    <name evidence="1" type="ORF">RM51_09175</name>
</gene>
<dbReference type="Proteomes" id="UP000031167">
    <property type="component" value="Unassembled WGS sequence"/>
</dbReference>
<keyword evidence="2" id="KW-1185">Reference proteome</keyword>
<dbReference type="InterPro" id="IPR058074">
    <property type="entry name" value="Bacteriocin-like"/>
</dbReference>
<organism evidence="1 2">
    <name type="scientific">Chryseobacterium taiwanense</name>
    <dbReference type="NCBI Taxonomy" id="363331"/>
    <lineage>
        <taxon>Bacteria</taxon>
        <taxon>Pseudomonadati</taxon>
        <taxon>Bacteroidota</taxon>
        <taxon>Flavobacteriia</taxon>
        <taxon>Flavobacteriales</taxon>
        <taxon>Weeksellaceae</taxon>
        <taxon>Chryseobacterium group</taxon>
        <taxon>Chryseobacterium</taxon>
    </lineage>
</organism>
<accession>A0A0B4CPN6</accession>
<name>A0A0B4CPN6_9FLAO</name>
<proteinExistence type="predicted"/>
<protein>
    <submittedName>
        <fullName evidence="1">Uncharacterized protein</fullName>
    </submittedName>
</protein>
<dbReference type="EMBL" id="JWTA01000006">
    <property type="protein sequence ID" value="KIC63209.1"/>
    <property type="molecule type" value="Genomic_DNA"/>
</dbReference>
<dbReference type="STRING" id="363331.RM51_09175"/>
<dbReference type="NCBIfam" id="NF047798">
    <property type="entry name" value="leader_Chryseo"/>
    <property type="match status" value="1"/>
</dbReference>
<dbReference type="AlphaFoldDB" id="A0A0B4CPN6"/>
<dbReference type="OrthoDB" id="1264586at2"/>
<sequence length="75" mass="8395">MKNLQKLSRRNLEQVNGAGIPPISHCNGCPTGAFGPGSNHSYSCEAYWNLPETCRNCVLVSMDCFQMIELQNKYQ</sequence>
<dbReference type="RefSeq" id="WP_039368008.1">
    <property type="nucleotide sequence ID" value="NZ_JWTA01000006.1"/>
</dbReference>
<comment type="caution">
    <text evidence="1">The sequence shown here is derived from an EMBL/GenBank/DDBJ whole genome shotgun (WGS) entry which is preliminary data.</text>
</comment>
<evidence type="ECO:0000313" key="1">
    <source>
        <dbReference type="EMBL" id="KIC63209.1"/>
    </source>
</evidence>
<reference evidence="1 2" key="1">
    <citation type="submission" date="2014-12" db="EMBL/GenBank/DDBJ databases">
        <title>Genome sequencing of Chryseobacterium taiwanense TPW19.</title>
        <authorList>
            <person name="Tan P.W."/>
            <person name="Chan K.-G."/>
        </authorList>
    </citation>
    <scope>NUCLEOTIDE SEQUENCE [LARGE SCALE GENOMIC DNA]</scope>
    <source>
        <strain evidence="1 2">TPW19</strain>
    </source>
</reference>